<evidence type="ECO:0000313" key="2">
    <source>
        <dbReference type="EMBL" id="QDT20974.1"/>
    </source>
</evidence>
<dbReference type="SUPFAM" id="SSF109854">
    <property type="entry name" value="DinB/YfiT-like putative metalloenzymes"/>
    <property type="match status" value="1"/>
</dbReference>
<dbReference type="AlphaFoldDB" id="A0A517PNN8"/>
<protein>
    <submittedName>
        <fullName evidence="2">DinB superfamily protein</fullName>
    </submittedName>
</protein>
<reference evidence="2 3" key="1">
    <citation type="submission" date="2019-02" db="EMBL/GenBank/DDBJ databases">
        <title>Deep-cultivation of Planctomycetes and their phenomic and genomic characterization uncovers novel biology.</title>
        <authorList>
            <person name="Wiegand S."/>
            <person name="Jogler M."/>
            <person name="Boedeker C."/>
            <person name="Pinto D."/>
            <person name="Vollmers J."/>
            <person name="Rivas-Marin E."/>
            <person name="Kohn T."/>
            <person name="Peeters S.H."/>
            <person name="Heuer A."/>
            <person name="Rast P."/>
            <person name="Oberbeckmann S."/>
            <person name="Bunk B."/>
            <person name="Jeske O."/>
            <person name="Meyerdierks A."/>
            <person name="Storesund J.E."/>
            <person name="Kallscheuer N."/>
            <person name="Luecker S."/>
            <person name="Lage O.M."/>
            <person name="Pohl T."/>
            <person name="Merkel B.J."/>
            <person name="Hornburger P."/>
            <person name="Mueller R.-W."/>
            <person name="Bruemmer F."/>
            <person name="Labrenz M."/>
            <person name="Spormann A.M."/>
            <person name="Op den Camp H."/>
            <person name="Overmann J."/>
            <person name="Amann R."/>
            <person name="Jetten M.S.M."/>
            <person name="Mascher T."/>
            <person name="Medema M.H."/>
            <person name="Devos D.P."/>
            <person name="Kaster A.-K."/>
            <person name="Ovreas L."/>
            <person name="Rohde M."/>
            <person name="Galperin M.Y."/>
            <person name="Jogler C."/>
        </authorList>
    </citation>
    <scope>NUCLEOTIDE SEQUENCE [LARGE SCALE GENOMIC DNA]</scope>
    <source>
        <strain evidence="2 3">HG66A1</strain>
    </source>
</reference>
<accession>A0A517PNN8</accession>
<dbReference type="Pfam" id="PF12867">
    <property type="entry name" value="DinB_2"/>
    <property type="match status" value="1"/>
</dbReference>
<dbReference type="RefSeq" id="WP_145184535.1">
    <property type="nucleotide sequence ID" value="NZ_CP036266.1"/>
</dbReference>
<dbReference type="EMBL" id="CP036266">
    <property type="protein sequence ID" value="QDT20974.1"/>
    <property type="molecule type" value="Genomic_DNA"/>
</dbReference>
<sequence>MSIDIATIPELLKFNRIMTLKILDEISEFSDPTSALTFRPGPGRAHIAWQIMHLGITEELFASQRLRSTDSSLTQWFDSYQKGSNASDEIPSIDTIRSVLSESRENVLDAISQITAADLETVPAGLSERGWTNQMALQILCWHEPHHQGQAHLTLNSWKAQQ</sequence>
<gene>
    <name evidence="2" type="ORF">HG66A1_27660</name>
</gene>
<name>A0A517PNN8_9PLAN</name>
<evidence type="ECO:0000313" key="3">
    <source>
        <dbReference type="Proteomes" id="UP000320421"/>
    </source>
</evidence>
<feature type="domain" description="DinB-like" evidence="1">
    <location>
        <begin position="13"/>
        <end position="151"/>
    </location>
</feature>
<dbReference type="Gene3D" id="1.20.120.450">
    <property type="entry name" value="dinb family like domain"/>
    <property type="match status" value="1"/>
</dbReference>
<organism evidence="2 3">
    <name type="scientific">Gimesia chilikensis</name>
    <dbReference type="NCBI Taxonomy" id="2605989"/>
    <lineage>
        <taxon>Bacteria</taxon>
        <taxon>Pseudomonadati</taxon>
        <taxon>Planctomycetota</taxon>
        <taxon>Planctomycetia</taxon>
        <taxon>Planctomycetales</taxon>
        <taxon>Planctomycetaceae</taxon>
        <taxon>Gimesia</taxon>
    </lineage>
</organism>
<dbReference type="InterPro" id="IPR024775">
    <property type="entry name" value="DinB-like"/>
</dbReference>
<keyword evidence="3" id="KW-1185">Reference proteome</keyword>
<proteinExistence type="predicted"/>
<dbReference type="OrthoDB" id="213178at2"/>
<dbReference type="Proteomes" id="UP000320421">
    <property type="component" value="Chromosome"/>
</dbReference>
<dbReference type="InterPro" id="IPR034660">
    <property type="entry name" value="DinB/YfiT-like"/>
</dbReference>
<evidence type="ECO:0000259" key="1">
    <source>
        <dbReference type="Pfam" id="PF12867"/>
    </source>
</evidence>